<dbReference type="PANTHER" id="PTHR43742">
    <property type="entry name" value="TRIMETHYLAMINE-N-OXIDE REDUCTASE"/>
    <property type="match status" value="1"/>
</dbReference>
<organism evidence="6">
    <name type="scientific">marine sediment metagenome</name>
    <dbReference type="NCBI Taxonomy" id="412755"/>
    <lineage>
        <taxon>unclassified sequences</taxon>
        <taxon>metagenomes</taxon>
        <taxon>ecological metagenomes</taxon>
    </lineage>
</organism>
<evidence type="ECO:0000313" key="6">
    <source>
        <dbReference type="EMBL" id="KKK43019.1"/>
    </source>
</evidence>
<keyword evidence="2" id="KW-0500">Molybdenum</keyword>
<evidence type="ECO:0000256" key="2">
    <source>
        <dbReference type="ARBA" id="ARBA00022505"/>
    </source>
</evidence>
<dbReference type="Gene3D" id="3.40.228.10">
    <property type="entry name" value="Dimethylsulfoxide Reductase, domain 2"/>
    <property type="match status" value="1"/>
</dbReference>
<keyword evidence="1" id="KW-0004">4Fe-4S</keyword>
<dbReference type="InterPro" id="IPR050612">
    <property type="entry name" value="Prok_Mopterin_Oxidored"/>
</dbReference>
<gene>
    <name evidence="6" type="ORF">LCGC14_3169090</name>
</gene>
<keyword evidence="1" id="KW-0411">Iron-sulfur</keyword>
<feature type="non-terminal residue" evidence="6">
    <location>
        <position position="1"/>
    </location>
</feature>
<dbReference type="EMBL" id="LAZR01070283">
    <property type="protein sequence ID" value="KKK43019.1"/>
    <property type="molecule type" value="Genomic_DNA"/>
</dbReference>
<dbReference type="GO" id="GO:0051539">
    <property type="term" value="F:4 iron, 4 sulfur cluster binding"/>
    <property type="evidence" value="ECO:0007669"/>
    <property type="project" value="UniProtKB-KW"/>
</dbReference>
<protein>
    <recommendedName>
        <fullName evidence="5">Molybdopterin oxidoreductase domain-containing protein</fullName>
    </recommendedName>
</protein>
<evidence type="ECO:0000259" key="5">
    <source>
        <dbReference type="Pfam" id="PF00384"/>
    </source>
</evidence>
<feature type="non-terminal residue" evidence="6">
    <location>
        <position position="333"/>
    </location>
</feature>
<dbReference type="GO" id="GO:0016491">
    <property type="term" value="F:oxidoreductase activity"/>
    <property type="evidence" value="ECO:0007669"/>
    <property type="project" value="UniProtKB-KW"/>
</dbReference>
<keyword evidence="4" id="KW-0560">Oxidoreductase</keyword>
<evidence type="ECO:0000256" key="4">
    <source>
        <dbReference type="ARBA" id="ARBA00023002"/>
    </source>
</evidence>
<accession>A0A0F8XLP1</accession>
<feature type="domain" description="Molybdopterin oxidoreductase" evidence="5">
    <location>
        <begin position="1"/>
        <end position="281"/>
    </location>
</feature>
<proteinExistence type="predicted"/>
<sequence>EGKWKKISWDAAISEIAYRLAELRSKGQSHTLGFISGSEQGTVTALSERFMTAYGSRNFLQTPSMDDSYAMVLNLMQGVDALAGFDFENTDFVLSFGSGIIDGWGSPVRMFRANSRWRTIGGKVVQIEPRLSNTAAKSDKWIPINPGTEADLAFGLAHVIIKQSLYNKDFIDNYSFGFDHWKKRMLDEYSPDKVAKTTGIDNSTIISLARNFARSSRPLAICGRGQGKTPGSSSEFMAVHALNALVGSINRKGGVWAVSRPGYIDWPEVEIDKIAEKGLQQRRVDGAGDRKYPQSRSLLNRFFKMIHSKEISPIQALLVSDANPRYTLPDSKV</sequence>
<evidence type="ECO:0000256" key="3">
    <source>
        <dbReference type="ARBA" id="ARBA00022729"/>
    </source>
</evidence>
<evidence type="ECO:0000256" key="1">
    <source>
        <dbReference type="ARBA" id="ARBA00022485"/>
    </source>
</evidence>
<name>A0A0F8XLP1_9ZZZZ</name>
<comment type="caution">
    <text evidence="6">The sequence shown here is derived from an EMBL/GenBank/DDBJ whole genome shotgun (WGS) entry which is preliminary data.</text>
</comment>
<dbReference type="InterPro" id="IPR006656">
    <property type="entry name" value="Mopterin_OxRdtase"/>
</dbReference>
<keyword evidence="1" id="KW-0408">Iron</keyword>
<dbReference type="AlphaFoldDB" id="A0A0F8XLP1"/>
<reference evidence="6" key="1">
    <citation type="journal article" date="2015" name="Nature">
        <title>Complex archaea that bridge the gap between prokaryotes and eukaryotes.</title>
        <authorList>
            <person name="Spang A."/>
            <person name="Saw J.H."/>
            <person name="Jorgensen S.L."/>
            <person name="Zaremba-Niedzwiedzka K."/>
            <person name="Martijn J."/>
            <person name="Lind A.E."/>
            <person name="van Eijk R."/>
            <person name="Schleper C."/>
            <person name="Guy L."/>
            <person name="Ettema T.J."/>
        </authorList>
    </citation>
    <scope>NUCLEOTIDE SEQUENCE</scope>
</reference>
<dbReference type="SUPFAM" id="SSF53706">
    <property type="entry name" value="Formate dehydrogenase/DMSO reductase, domains 1-3"/>
    <property type="match status" value="1"/>
</dbReference>
<dbReference type="Pfam" id="PF00384">
    <property type="entry name" value="Molybdopterin"/>
    <property type="match status" value="1"/>
</dbReference>
<dbReference type="Gene3D" id="3.40.50.740">
    <property type="match status" value="1"/>
</dbReference>
<keyword evidence="1" id="KW-0479">Metal-binding</keyword>
<dbReference type="PANTHER" id="PTHR43742:SF9">
    <property type="entry name" value="TETRATHIONATE REDUCTASE SUBUNIT A"/>
    <property type="match status" value="1"/>
</dbReference>
<keyword evidence="3" id="KW-0732">Signal</keyword>